<keyword evidence="2" id="KW-1185">Reference proteome</keyword>
<accession>A0A9P7UK30</accession>
<proteinExistence type="predicted"/>
<evidence type="ECO:0000313" key="2">
    <source>
        <dbReference type="Proteomes" id="UP000699042"/>
    </source>
</evidence>
<comment type="caution">
    <text evidence="1">The sequence shown here is derived from an EMBL/GenBank/DDBJ whole genome shotgun (WGS) entry which is preliminary data.</text>
</comment>
<organism evidence="1 2">
    <name type="scientific">Colletotrichum scovillei</name>
    <dbReference type="NCBI Taxonomy" id="1209932"/>
    <lineage>
        <taxon>Eukaryota</taxon>
        <taxon>Fungi</taxon>
        <taxon>Dikarya</taxon>
        <taxon>Ascomycota</taxon>
        <taxon>Pezizomycotina</taxon>
        <taxon>Sordariomycetes</taxon>
        <taxon>Hypocreomycetidae</taxon>
        <taxon>Glomerellales</taxon>
        <taxon>Glomerellaceae</taxon>
        <taxon>Colletotrichum</taxon>
        <taxon>Colletotrichum acutatum species complex</taxon>
    </lineage>
</organism>
<reference evidence="1" key="1">
    <citation type="submission" date="2021-05" db="EMBL/GenBank/DDBJ databases">
        <title>Comparative genomics of three Colletotrichum scovillei strains and genetic complementation revealed genes involved fungal growth and virulence on chili pepper.</title>
        <authorList>
            <person name="Hsieh D.-K."/>
            <person name="Chuang S.-C."/>
            <person name="Chen C.-Y."/>
            <person name="Chao Y.-T."/>
            <person name="Lu M.-Y.J."/>
            <person name="Lee M.-H."/>
            <person name="Shih M.-C."/>
        </authorList>
    </citation>
    <scope>NUCLEOTIDE SEQUENCE</scope>
    <source>
        <strain evidence="1">Coll-153</strain>
    </source>
</reference>
<dbReference type="AlphaFoldDB" id="A0A9P7UK30"/>
<evidence type="ECO:0000313" key="1">
    <source>
        <dbReference type="EMBL" id="KAG7053230.1"/>
    </source>
</evidence>
<dbReference type="OrthoDB" id="4842781at2759"/>
<protein>
    <submittedName>
        <fullName evidence="1">Uncharacterized protein</fullName>
    </submittedName>
</protein>
<gene>
    <name evidence="1" type="ORF">JMJ77_000320</name>
</gene>
<sequence length="460" mass="49042">MTTPQVSKADADLWLAYGVKLKNTFAQSFTPGDNSRFYIAPLSCAGIAAGRNINSAITNNGVYVIGDTLLSLDEPVFLPGRQSYFQRCLSYANSVELHSHENTVAQARYNIAQEEAREAQKRYQDAKFIAIKIWKKNLTAQITTDSFSQWCIQNYPMFSLAQSSNDAAAAAAAVASSDMNDPMAPIVRQYQSSLNAANGTSAIPGVTMTCSSASADQISSGQAGTPGAPLERPAYTITSQYPQVVNGWIDTFTQNSKTPTTITFKASDASSSSWQDLGYSNDTVQMTRPDCIFFSATYTENYETVTKTVTAEEAGSDLEVTITVTDFQSFPIAPGNWNPSQLAGLPIVANADPSLRKPMAVVNQAILAYGVGMEVKLSSSAASTINNYMDKASSNGGRASIFGFNIGLEGDANSTQTSTTTFDQVKSASSSTSFTIPPSDNSNPTLLGVIGQAIPLPNNA</sequence>
<dbReference type="Proteomes" id="UP000699042">
    <property type="component" value="Unassembled WGS sequence"/>
</dbReference>
<name>A0A9P7UK30_9PEZI</name>
<dbReference type="EMBL" id="JAESDN010000003">
    <property type="protein sequence ID" value="KAG7053230.1"/>
    <property type="molecule type" value="Genomic_DNA"/>
</dbReference>